<dbReference type="GO" id="GO:0016020">
    <property type="term" value="C:membrane"/>
    <property type="evidence" value="ECO:0007669"/>
    <property type="project" value="UniProtKB-SubCell"/>
</dbReference>
<dbReference type="InterPro" id="IPR040198">
    <property type="entry name" value="Fido_containing"/>
</dbReference>
<keyword evidence="8" id="KW-0802">TPR repeat</keyword>
<feature type="domain" description="Fido" evidence="21">
    <location>
        <begin position="308"/>
        <end position="443"/>
    </location>
</feature>
<feature type="active site" evidence="16">
    <location>
        <position position="386"/>
    </location>
</feature>
<evidence type="ECO:0000256" key="20">
    <source>
        <dbReference type="SAM" id="Phobius"/>
    </source>
</evidence>
<evidence type="ECO:0000256" key="18">
    <source>
        <dbReference type="PIRSR" id="PIRSR640198-3"/>
    </source>
</evidence>
<evidence type="ECO:0000259" key="21">
    <source>
        <dbReference type="PROSITE" id="PS51459"/>
    </source>
</evidence>
<keyword evidence="6" id="KW-0677">Repeat</keyword>
<evidence type="ECO:0000256" key="10">
    <source>
        <dbReference type="ARBA" id="ARBA00022989"/>
    </source>
</evidence>
<proteinExistence type="inferred from homology"/>
<dbReference type="InterPro" id="IPR011990">
    <property type="entry name" value="TPR-like_helical_dom_sf"/>
</dbReference>
<name>A0A9P1N607_9PELO</name>
<feature type="glycosylation site" description="N-linked (GlcNAc...) asparagine" evidence="19">
    <location>
        <position position="297"/>
    </location>
</feature>
<evidence type="ECO:0000256" key="4">
    <source>
        <dbReference type="ARBA" id="ARBA00022692"/>
    </source>
</evidence>
<evidence type="ECO:0000256" key="12">
    <source>
        <dbReference type="ARBA" id="ARBA00034531"/>
    </source>
</evidence>
<evidence type="ECO:0000256" key="15">
    <source>
        <dbReference type="ARBA" id="ARBA00049297"/>
    </source>
</evidence>
<comment type="subcellular location">
    <subcellularLocation>
        <location evidence="1">Membrane</location>
        <topology evidence="1">Single-pass membrane protein</topology>
    </subcellularLocation>
</comment>
<dbReference type="Gene3D" id="1.25.40.10">
    <property type="entry name" value="Tetratricopeptide repeat domain"/>
    <property type="match status" value="1"/>
</dbReference>
<evidence type="ECO:0000313" key="22">
    <source>
        <dbReference type="EMBL" id="CAI5449306.1"/>
    </source>
</evidence>
<dbReference type="AlphaFoldDB" id="A0A9P1N607"/>
<dbReference type="OrthoDB" id="439046at2759"/>
<keyword evidence="23" id="KW-1185">Reference proteome</keyword>
<dbReference type="InterPro" id="IPR036597">
    <property type="entry name" value="Fido-like_dom_sf"/>
</dbReference>
<evidence type="ECO:0000256" key="19">
    <source>
        <dbReference type="PIRSR" id="PIRSR640198-4"/>
    </source>
</evidence>
<dbReference type="SUPFAM" id="SSF48452">
    <property type="entry name" value="TPR-like"/>
    <property type="match status" value="1"/>
</dbReference>
<comment type="catalytic activity">
    <reaction evidence="13">
        <text>L-threonyl-[protein] + ATP = 3-O-(5'-adenylyl)-L-threonyl-[protein] + diphosphate</text>
        <dbReference type="Rhea" id="RHEA:54292"/>
        <dbReference type="Rhea" id="RHEA-COMP:11060"/>
        <dbReference type="Rhea" id="RHEA-COMP:13847"/>
        <dbReference type="ChEBI" id="CHEBI:30013"/>
        <dbReference type="ChEBI" id="CHEBI:30616"/>
        <dbReference type="ChEBI" id="CHEBI:33019"/>
        <dbReference type="ChEBI" id="CHEBI:138113"/>
        <dbReference type="EC" id="2.7.7.108"/>
    </reaction>
</comment>
<accession>A0A9P1N607</accession>
<keyword evidence="10 20" id="KW-1133">Transmembrane helix</keyword>
<feature type="binding site" evidence="17">
    <location>
        <begin position="422"/>
        <end position="423"/>
    </location>
    <ligand>
        <name>ATP</name>
        <dbReference type="ChEBI" id="CHEBI:30616"/>
    </ligand>
</feature>
<evidence type="ECO:0000256" key="9">
    <source>
        <dbReference type="ARBA" id="ARBA00022840"/>
    </source>
</evidence>
<dbReference type="EMBL" id="CANHGI010000004">
    <property type="protein sequence ID" value="CAI5449306.1"/>
    <property type="molecule type" value="Genomic_DNA"/>
</dbReference>
<evidence type="ECO:0000256" key="14">
    <source>
        <dbReference type="ARBA" id="ARBA00048696"/>
    </source>
</evidence>
<dbReference type="GO" id="GO:0070733">
    <property type="term" value="F:AMPylase activity"/>
    <property type="evidence" value="ECO:0007669"/>
    <property type="project" value="UniProtKB-EC"/>
</dbReference>
<keyword evidence="5" id="KW-0548">Nucleotidyltransferase</keyword>
<dbReference type="EC" id="2.7.7.108" evidence="12"/>
<protein>
    <recommendedName>
        <fullName evidence="12">protein adenylyltransferase</fullName>
        <ecNumber evidence="12">2.7.7.108</ecNumber>
    </recommendedName>
</protein>
<keyword evidence="11 20" id="KW-0472">Membrane</keyword>
<comment type="catalytic activity">
    <reaction evidence="15">
        <text>3-O-(5'-adenylyl)-L-threonyl-[protein] + H2O = L-threonyl-[protein] + AMP + H(+)</text>
        <dbReference type="Rhea" id="RHEA:55932"/>
        <dbReference type="Rhea" id="RHEA-COMP:11060"/>
        <dbReference type="Rhea" id="RHEA-COMP:13847"/>
        <dbReference type="ChEBI" id="CHEBI:15377"/>
        <dbReference type="ChEBI" id="CHEBI:15378"/>
        <dbReference type="ChEBI" id="CHEBI:30013"/>
        <dbReference type="ChEBI" id="CHEBI:138113"/>
        <dbReference type="ChEBI" id="CHEBI:456215"/>
    </reaction>
</comment>
<evidence type="ECO:0000256" key="11">
    <source>
        <dbReference type="ARBA" id="ARBA00023136"/>
    </source>
</evidence>
<comment type="catalytic activity">
    <reaction evidence="14">
        <text>L-tyrosyl-[protein] + ATP = O-(5'-adenylyl)-L-tyrosyl-[protein] + diphosphate</text>
        <dbReference type="Rhea" id="RHEA:54288"/>
        <dbReference type="Rhea" id="RHEA-COMP:10136"/>
        <dbReference type="Rhea" id="RHEA-COMP:13846"/>
        <dbReference type="ChEBI" id="CHEBI:30616"/>
        <dbReference type="ChEBI" id="CHEBI:33019"/>
        <dbReference type="ChEBI" id="CHEBI:46858"/>
        <dbReference type="ChEBI" id="CHEBI:83624"/>
        <dbReference type="EC" id="2.7.7.108"/>
    </reaction>
</comment>
<sequence length="474" mass="53393">MLVKRRRTQSTSDAFEDRINSKNPTVIIRQGYSLKSVICLCLAICLICQFLLPLAISFLQNAIKEKPVQKFKNLGGLISAKSDLKKSAPQFLVDPIYDEKWKDIGSKMAIPVVHLPEVEQTDPAKVQEALAAAKAARRSRKAGNLEKALIIIEHAYAMAPNVPDILIEMGQVQEGKNMLIEADQCYVRALVYDPNHVEAIGLRAKTSPIVSAIDRKMLNEVHDLRDEFASLQHSTALRRMMRETYFLYVYHTVAIEGNTLSLGQTRSILESGMVVPGKSIREHNEVIGMDAALRFLNSTLLSMDHDRISIDDILEMHRRVLGNADPIEAGRFRNTQVYVGKFTPISPEYVAEQMDELVEWLNDENTLNMDPIEKAAIAHYKLVLVHPFTDGNGRTARLLLNLIMMRSGFPPVILPVETRAEYYSSLHVANLGDLRPFVRYVAKYTKESIQRYIGTTKTSNCIGKENLELQECAI</sequence>
<evidence type="ECO:0000256" key="7">
    <source>
        <dbReference type="ARBA" id="ARBA00022741"/>
    </source>
</evidence>
<feature type="binding site" evidence="17">
    <location>
        <position position="430"/>
    </location>
    <ligand>
        <name>ATP</name>
        <dbReference type="ChEBI" id="CHEBI:30616"/>
    </ligand>
</feature>
<dbReference type="Pfam" id="PF02661">
    <property type="entry name" value="Fic"/>
    <property type="match status" value="1"/>
</dbReference>
<evidence type="ECO:0000256" key="16">
    <source>
        <dbReference type="PIRSR" id="PIRSR640198-1"/>
    </source>
</evidence>
<evidence type="ECO:0000256" key="5">
    <source>
        <dbReference type="ARBA" id="ARBA00022695"/>
    </source>
</evidence>
<dbReference type="Gene3D" id="1.10.3290.10">
    <property type="entry name" value="Fido-like domain"/>
    <property type="match status" value="1"/>
</dbReference>
<reference evidence="22" key="1">
    <citation type="submission" date="2022-11" db="EMBL/GenBank/DDBJ databases">
        <authorList>
            <person name="Kikuchi T."/>
        </authorList>
    </citation>
    <scope>NUCLEOTIDE SEQUENCE</scope>
    <source>
        <strain evidence="22">PS1010</strain>
    </source>
</reference>
<evidence type="ECO:0000256" key="8">
    <source>
        <dbReference type="ARBA" id="ARBA00022803"/>
    </source>
</evidence>
<evidence type="ECO:0000313" key="23">
    <source>
        <dbReference type="Proteomes" id="UP001152747"/>
    </source>
</evidence>
<evidence type="ECO:0000256" key="1">
    <source>
        <dbReference type="ARBA" id="ARBA00004167"/>
    </source>
</evidence>
<organism evidence="22 23">
    <name type="scientific">Caenorhabditis angaria</name>
    <dbReference type="NCBI Taxonomy" id="860376"/>
    <lineage>
        <taxon>Eukaryota</taxon>
        <taxon>Metazoa</taxon>
        <taxon>Ecdysozoa</taxon>
        <taxon>Nematoda</taxon>
        <taxon>Chromadorea</taxon>
        <taxon>Rhabditida</taxon>
        <taxon>Rhabditina</taxon>
        <taxon>Rhabditomorpha</taxon>
        <taxon>Rhabditoidea</taxon>
        <taxon>Rhabditidae</taxon>
        <taxon>Peloderinae</taxon>
        <taxon>Caenorhabditis</taxon>
    </lineage>
</organism>
<evidence type="ECO:0000256" key="2">
    <source>
        <dbReference type="ARBA" id="ARBA00009742"/>
    </source>
</evidence>
<evidence type="ECO:0000256" key="6">
    <source>
        <dbReference type="ARBA" id="ARBA00022737"/>
    </source>
</evidence>
<feature type="site" description="Important for autoinhibition of adenylyltransferase activity" evidence="18">
    <location>
        <position position="256"/>
    </location>
</feature>
<evidence type="ECO:0000256" key="3">
    <source>
        <dbReference type="ARBA" id="ARBA00022679"/>
    </source>
</evidence>
<dbReference type="GO" id="GO:0005524">
    <property type="term" value="F:ATP binding"/>
    <property type="evidence" value="ECO:0007669"/>
    <property type="project" value="UniProtKB-KW"/>
</dbReference>
<keyword evidence="9 17" id="KW-0067">ATP-binding</keyword>
<keyword evidence="3" id="KW-0808">Transferase</keyword>
<feature type="binding site" evidence="17">
    <location>
        <begin position="390"/>
        <end position="397"/>
    </location>
    <ligand>
        <name>ATP</name>
        <dbReference type="ChEBI" id="CHEBI:30616"/>
    </ligand>
</feature>
<gene>
    <name evidence="22" type="ORF">CAMP_LOCUS11943</name>
</gene>
<comment type="caution">
    <text evidence="22">The sequence shown here is derived from an EMBL/GenBank/DDBJ whole genome shotgun (WGS) entry which is preliminary data.</text>
</comment>
<feature type="transmembrane region" description="Helical" evidence="20">
    <location>
        <begin position="37"/>
        <end position="59"/>
    </location>
</feature>
<dbReference type="InterPro" id="IPR003812">
    <property type="entry name" value="Fido"/>
</dbReference>
<evidence type="ECO:0000256" key="13">
    <source>
        <dbReference type="ARBA" id="ARBA00047939"/>
    </source>
</evidence>
<dbReference type="PANTHER" id="PTHR13504:SF34">
    <property type="entry name" value="PROTEIN ADENYLYLTRANSFERASE FICD"/>
    <property type="match status" value="1"/>
</dbReference>
<keyword evidence="7 17" id="KW-0547">Nucleotide-binding</keyword>
<dbReference type="Proteomes" id="UP001152747">
    <property type="component" value="Unassembled WGS sequence"/>
</dbReference>
<dbReference type="PANTHER" id="PTHR13504">
    <property type="entry name" value="FIDO DOMAIN-CONTAINING PROTEIN DDB_G0283145"/>
    <property type="match status" value="1"/>
</dbReference>
<comment type="similarity">
    <text evidence="2">Belongs to the fic family.</text>
</comment>
<evidence type="ECO:0000256" key="17">
    <source>
        <dbReference type="PIRSR" id="PIRSR640198-2"/>
    </source>
</evidence>
<keyword evidence="4 20" id="KW-0812">Transmembrane</keyword>
<dbReference type="PROSITE" id="PS51459">
    <property type="entry name" value="FIDO"/>
    <property type="match status" value="1"/>
</dbReference>
<dbReference type="SUPFAM" id="SSF140931">
    <property type="entry name" value="Fic-like"/>
    <property type="match status" value="1"/>
</dbReference>